<comment type="similarity">
    <text evidence="6">Belongs to the NFYA/HAP2 subunit family.</text>
</comment>
<feature type="region of interest" description="Disordered" evidence="7">
    <location>
        <begin position="1"/>
        <end position="130"/>
    </location>
</feature>
<comment type="caution">
    <text evidence="8">The sequence shown here is derived from an EMBL/GenBank/DDBJ whole genome shotgun (WGS) entry which is preliminary data.</text>
</comment>
<sequence length="172" mass="19537">MRGIPTSYNHRRQGERPPTIAVDDGEVYRKQHHEHAEWEVSGDLEDEEGLVKVESDDKEQQLRPTYHHASPSPIYDSEEQQGLPLKEEEEEETQPTVGVPGSSLLRDDGPPNTSELVMRDKPGVAGLPIRGLNSTERPVLVNPKQYERIMKRRVARARLEEMGRLSREPLSA</sequence>
<keyword evidence="2 6" id="KW-0805">Transcription regulation</keyword>
<dbReference type="GO" id="GO:0003677">
    <property type="term" value="F:DNA binding"/>
    <property type="evidence" value="ECO:0007669"/>
    <property type="project" value="UniProtKB-KW"/>
</dbReference>
<dbReference type="GO" id="GO:0003700">
    <property type="term" value="F:DNA-binding transcription factor activity"/>
    <property type="evidence" value="ECO:0007669"/>
    <property type="project" value="UniProtKB-UniRule"/>
</dbReference>
<comment type="function">
    <text evidence="6">Component of the sequence-specific heterotrimeric transcription factor (NF-Y) which specifically recognizes a 5'-CCAAT-3' box motif found in the promoters of its target genes.</text>
</comment>
<proteinExistence type="inferred from homology"/>
<reference evidence="8 9" key="1">
    <citation type="submission" date="2015-08" db="EMBL/GenBank/DDBJ databases">
        <title>Next Generation Sequencing and Analysis of the Genome of Puccinia sorghi L Schw, the Causal Agent of Maize Common Rust.</title>
        <authorList>
            <person name="Rochi L."/>
            <person name="Burguener G."/>
            <person name="Darino M."/>
            <person name="Turjanski A."/>
            <person name="Kreff E."/>
            <person name="Dieguez M.J."/>
            <person name="Sacco F."/>
        </authorList>
    </citation>
    <scope>NUCLEOTIDE SEQUENCE [LARGE SCALE GENOMIC DNA]</scope>
    <source>
        <strain evidence="8 9">RO10H11247</strain>
    </source>
</reference>
<feature type="compositionally biased region" description="Basic and acidic residues" evidence="7">
    <location>
        <begin position="49"/>
        <end position="61"/>
    </location>
</feature>
<dbReference type="PROSITE" id="PS51152">
    <property type="entry name" value="NFYA_HAP2_2"/>
    <property type="match status" value="1"/>
</dbReference>
<keyword evidence="3 6" id="KW-0238">DNA-binding</keyword>
<accession>A0A0L6VHF2</accession>
<evidence type="ECO:0000256" key="1">
    <source>
        <dbReference type="ARBA" id="ARBA00004123"/>
    </source>
</evidence>
<keyword evidence="9" id="KW-1185">Reference proteome</keyword>
<evidence type="ECO:0000256" key="6">
    <source>
        <dbReference type="RuleBase" id="RU367155"/>
    </source>
</evidence>
<dbReference type="OrthoDB" id="1097733at2759"/>
<evidence type="ECO:0000256" key="3">
    <source>
        <dbReference type="ARBA" id="ARBA00023125"/>
    </source>
</evidence>
<evidence type="ECO:0000256" key="4">
    <source>
        <dbReference type="ARBA" id="ARBA00023163"/>
    </source>
</evidence>
<evidence type="ECO:0000313" key="9">
    <source>
        <dbReference type="Proteomes" id="UP000037035"/>
    </source>
</evidence>
<gene>
    <name evidence="8" type="ORF">VP01_1631g4</name>
</gene>
<dbReference type="GO" id="GO:0005634">
    <property type="term" value="C:nucleus"/>
    <property type="evidence" value="ECO:0007669"/>
    <property type="project" value="UniProtKB-SubCell"/>
</dbReference>
<dbReference type="VEuPathDB" id="FungiDB:VP01_1631g4"/>
<comment type="subunit">
    <text evidence="6">Heterotrimer.</text>
</comment>
<name>A0A0L6VHF2_9BASI</name>
<evidence type="ECO:0000256" key="7">
    <source>
        <dbReference type="SAM" id="MobiDB-lite"/>
    </source>
</evidence>
<keyword evidence="5 6" id="KW-0539">Nucleus</keyword>
<dbReference type="AlphaFoldDB" id="A0A0L6VHF2"/>
<feature type="compositionally biased region" description="Basic and acidic residues" evidence="7">
    <location>
        <begin position="26"/>
        <end position="38"/>
    </location>
</feature>
<dbReference type="STRING" id="27349.A0A0L6VHF2"/>
<dbReference type="Proteomes" id="UP000037035">
    <property type="component" value="Unassembled WGS sequence"/>
</dbReference>
<dbReference type="Gene3D" id="6.10.250.2430">
    <property type="match status" value="1"/>
</dbReference>
<dbReference type="InterPro" id="IPR001289">
    <property type="entry name" value="NFYA"/>
</dbReference>
<dbReference type="EMBL" id="LAVV01006428">
    <property type="protein sequence ID" value="KNZ59987.1"/>
    <property type="molecule type" value="Genomic_DNA"/>
</dbReference>
<evidence type="ECO:0000256" key="5">
    <source>
        <dbReference type="ARBA" id="ARBA00023242"/>
    </source>
</evidence>
<dbReference type="Pfam" id="PF02045">
    <property type="entry name" value="CBFB_NFYA"/>
    <property type="match status" value="1"/>
</dbReference>
<evidence type="ECO:0000313" key="8">
    <source>
        <dbReference type="EMBL" id="KNZ59987.1"/>
    </source>
</evidence>
<keyword evidence="4 6" id="KW-0804">Transcription</keyword>
<protein>
    <recommendedName>
        <fullName evidence="6">Transcriptional activator HAP2</fullName>
    </recommendedName>
</protein>
<dbReference type="PANTHER" id="PTHR12632">
    <property type="entry name" value="TRANSCRIPTION FACTOR NF-Y ALPHA-RELATED"/>
    <property type="match status" value="1"/>
</dbReference>
<evidence type="ECO:0000256" key="2">
    <source>
        <dbReference type="ARBA" id="ARBA00023015"/>
    </source>
</evidence>
<comment type="subcellular location">
    <subcellularLocation>
        <location evidence="1 6">Nucleus</location>
    </subcellularLocation>
</comment>
<organism evidence="8 9">
    <name type="scientific">Puccinia sorghi</name>
    <dbReference type="NCBI Taxonomy" id="27349"/>
    <lineage>
        <taxon>Eukaryota</taxon>
        <taxon>Fungi</taxon>
        <taxon>Dikarya</taxon>
        <taxon>Basidiomycota</taxon>
        <taxon>Pucciniomycotina</taxon>
        <taxon>Pucciniomycetes</taxon>
        <taxon>Pucciniales</taxon>
        <taxon>Pucciniaceae</taxon>
        <taxon>Puccinia</taxon>
    </lineage>
</organism>